<accession>B9G5P2</accession>
<organism evidence="1">
    <name type="scientific">Oryza sativa subsp. japonica</name>
    <name type="common">Rice</name>
    <dbReference type="NCBI Taxonomy" id="39947"/>
    <lineage>
        <taxon>Eukaryota</taxon>
        <taxon>Viridiplantae</taxon>
        <taxon>Streptophyta</taxon>
        <taxon>Embryophyta</taxon>
        <taxon>Tracheophyta</taxon>
        <taxon>Spermatophyta</taxon>
        <taxon>Magnoliopsida</taxon>
        <taxon>Liliopsida</taxon>
        <taxon>Poales</taxon>
        <taxon>Poaceae</taxon>
        <taxon>BOP clade</taxon>
        <taxon>Oryzoideae</taxon>
        <taxon>Oryzeae</taxon>
        <taxon>Oryzinae</taxon>
        <taxon>Oryza</taxon>
        <taxon>Oryza sativa</taxon>
    </lineage>
</organism>
<evidence type="ECO:0000313" key="1">
    <source>
        <dbReference type="EMBL" id="EEE50939.1"/>
    </source>
</evidence>
<reference evidence="1" key="2">
    <citation type="submission" date="2008-12" db="EMBL/GenBank/DDBJ databases">
        <title>Improved gene annotation of the rice (Oryza sativa) genomes.</title>
        <authorList>
            <person name="Wang J."/>
            <person name="Li R."/>
            <person name="Fan W."/>
            <person name="Huang Q."/>
            <person name="Zhang J."/>
            <person name="Zhou Y."/>
            <person name="Hu Y."/>
            <person name="Zi S."/>
            <person name="Li J."/>
            <person name="Ni P."/>
            <person name="Zheng H."/>
            <person name="Zhang Y."/>
            <person name="Zhao M."/>
            <person name="Hao Q."/>
            <person name="McDermott J."/>
            <person name="Samudrala R."/>
            <person name="Kristiansen K."/>
            <person name="Wong G.K.-S."/>
        </authorList>
    </citation>
    <scope>NUCLEOTIDE SEQUENCE</scope>
</reference>
<dbReference type="PANTHER" id="PTHR33144">
    <property type="entry name" value="OS10G0409366 PROTEIN-RELATED"/>
    <property type="match status" value="1"/>
</dbReference>
<dbReference type="Pfam" id="PF03004">
    <property type="entry name" value="Transposase_24"/>
    <property type="match status" value="1"/>
</dbReference>
<name>B9G5P2_ORYSJ</name>
<sequence length="271" mass="30719">MGILECESEEDVYQQKDQVDVMNNTVNIDVDCGNDYLTRNDINGTTIDLAAVSQREEDVQDQLYEENDLRELSEADDMDQSFEANMDSYDGSHSDADIEETTEPKRGRGITTMETFWPIVENVKLKVDYNEHFQPVGPYASKLANVIGNLAKGKVLSLAYEDWTDVPNKDDVWDNVKARSNRGKANRAKMVAVHTIGTRSLANVRHDMEKRKGRKVSRAEVFKVAYTRKDGRPQPAHEVTIAKIDEKLTEEPEFVDKPIEEGDYLSNLLGL</sequence>
<dbReference type="EMBL" id="CM000147">
    <property type="protein sequence ID" value="EEE50939.1"/>
    <property type="molecule type" value="Genomic_DNA"/>
</dbReference>
<dbReference type="InterPro" id="IPR004252">
    <property type="entry name" value="Probable_transposase_24"/>
</dbReference>
<gene>
    <name evidence="1" type="ORF">OsJ_31484</name>
</gene>
<proteinExistence type="predicted"/>
<protein>
    <submittedName>
        <fullName evidence="1">Uncharacterized protein</fullName>
    </submittedName>
</protein>
<dbReference type="PANTHER" id="PTHR33144:SF50">
    <property type="entry name" value="OS03G0714750 PROTEIN"/>
    <property type="match status" value="1"/>
</dbReference>
<reference evidence="1" key="1">
    <citation type="journal article" date="2005" name="PLoS Biol.">
        <title>The genomes of Oryza sativa: a history of duplications.</title>
        <authorList>
            <person name="Yu J."/>
            <person name="Wang J."/>
            <person name="Lin W."/>
            <person name="Li S."/>
            <person name="Li H."/>
            <person name="Zhou J."/>
            <person name="Ni P."/>
            <person name="Dong W."/>
            <person name="Hu S."/>
            <person name="Zeng C."/>
            <person name="Zhang J."/>
            <person name="Zhang Y."/>
            <person name="Li R."/>
            <person name="Xu Z."/>
            <person name="Li S."/>
            <person name="Li X."/>
            <person name="Zheng H."/>
            <person name="Cong L."/>
            <person name="Lin L."/>
            <person name="Yin J."/>
            <person name="Geng J."/>
            <person name="Li G."/>
            <person name="Shi J."/>
            <person name="Liu J."/>
            <person name="Lv H."/>
            <person name="Li J."/>
            <person name="Wang J."/>
            <person name="Deng Y."/>
            <person name="Ran L."/>
            <person name="Shi X."/>
            <person name="Wang X."/>
            <person name="Wu Q."/>
            <person name="Li C."/>
            <person name="Ren X."/>
            <person name="Wang J."/>
            <person name="Wang X."/>
            <person name="Li D."/>
            <person name="Liu D."/>
            <person name="Zhang X."/>
            <person name="Ji Z."/>
            <person name="Zhao W."/>
            <person name="Sun Y."/>
            <person name="Zhang Z."/>
            <person name="Bao J."/>
            <person name="Han Y."/>
            <person name="Dong L."/>
            <person name="Ji J."/>
            <person name="Chen P."/>
            <person name="Wu S."/>
            <person name="Liu J."/>
            <person name="Xiao Y."/>
            <person name="Bu D."/>
            <person name="Tan J."/>
            <person name="Yang L."/>
            <person name="Ye C."/>
            <person name="Zhang J."/>
            <person name="Xu J."/>
            <person name="Zhou Y."/>
            <person name="Yu Y."/>
            <person name="Zhang B."/>
            <person name="Zhuang S."/>
            <person name="Wei H."/>
            <person name="Liu B."/>
            <person name="Lei M."/>
            <person name="Yu H."/>
            <person name="Li Y."/>
            <person name="Xu H."/>
            <person name="Wei S."/>
            <person name="He X."/>
            <person name="Fang L."/>
            <person name="Zhang Z."/>
            <person name="Zhang Y."/>
            <person name="Huang X."/>
            <person name="Su Z."/>
            <person name="Tong W."/>
            <person name="Li J."/>
            <person name="Tong Z."/>
            <person name="Li S."/>
            <person name="Ye J."/>
            <person name="Wang L."/>
            <person name="Fang L."/>
            <person name="Lei T."/>
            <person name="Chen C."/>
            <person name="Chen H."/>
            <person name="Xu Z."/>
            <person name="Li H."/>
            <person name="Huang H."/>
            <person name="Zhang F."/>
            <person name="Xu H."/>
            <person name="Li N."/>
            <person name="Zhao C."/>
            <person name="Li S."/>
            <person name="Dong L."/>
            <person name="Huang Y."/>
            <person name="Li L."/>
            <person name="Xi Y."/>
            <person name="Qi Q."/>
            <person name="Li W."/>
            <person name="Zhang B."/>
            <person name="Hu W."/>
            <person name="Zhang Y."/>
            <person name="Tian X."/>
            <person name="Jiao Y."/>
            <person name="Liang X."/>
            <person name="Jin J."/>
            <person name="Gao L."/>
            <person name="Zheng W."/>
            <person name="Hao B."/>
            <person name="Liu S."/>
            <person name="Wang W."/>
            <person name="Yuan L."/>
            <person name="Cao M."/>
            <person name="McDermott J."/>
            <person name="Samudrala R."/>
            <person name="Wang J."/>
            <person name="Wong G.K."/>
            <person name="Yang H."/>
        </authorList>
    </citation>
    <scope>NUCLEOTIDE SEQUENCE [LARGE SCALE GENOMIC DNA]</scope>
</reference>
<dbReference type="Proteomes" id="UP000007752">
    <property type="component" value="Chromosome 10"/>
</dbReference>
<dbReference type="AlphaFoldDB" id="B9G5P2"/>